<evidence type="ECO:0000313" key="2">
    <source>
        <dbReference type="Proteomes" id="UP000028630"/>
    </source>
</evidence>
<organism evidence="1 2">
    <name type="scientific">Trabulsiella guamensis ATCC 49490</name>
    <dbReference type="NCBI Taxonomy" id="1005994"/>
    <lineage>
        <taxon>Bacteria</taxon>
        <taxon>Pseudomonadati</taxon>
        <taxon>Pseudomonadota</taxon>
        <taxon>Gammaproteobacteria</taxon>
        <taxon>Enterobacterales</taxon>
        <taxon>Enterobacteriaceae</taxon>
        <taxon>Trabulsiella</taxon>
    </lineage>
</organism>
<evidence type="ECO:0000313" key="1">
    <source>
        <dbReference type="EMBL" id="KFC01086.1"/>
    </source>
</evidence>
<dbReference type="RefSeq" id="WP_038160143.1">
    <property type="nucleotide sequence ID" value="NZ_JMTB01000105.1"/>
</dbReference>
<dbReference type="OrthoDB" id="6629961at2"/>
<reference evidence="2" key="1">
    <citation type="submission" date="2014-05" db="EMBL/GenBank/DDBJ databases">
        <title>ATOL: Assembling a taxonomically balanced genome-scale reconstruction of the evolutionary history of the Enterobacteriaceae.</title>
        <authorList>
            <person name="Plunkett G. III"/>
            <person name="Neeno-Eckwall E.C."/>
            <person name="Glasner J.D."/>
            <person name="Perna N.T."/>
        </authorList>
    </citation>
    <scope>NUCLEOTIDE SEQUENCE [LARGE SCALE GENOMIC DNA]</scope>
    <source>
        <strain evidence="2">ATCC 49490</strain>
    </source>
</reference>
<comment type="caution">
    <text evidence="1">The sequence shown here is derived from an EMBL/GenBank/DDBJ whole genome shotgun (WGS) entry which is preliminary data.</text>
</comment>
<keyword evidence="2" id="KW-1185">Reference proteome</keyword>
<dbReference type="AlphaFoldDB" id="A0A084ZUE1"/>
<dbReference type="eggNOG" id="ENOG502ZDB9">
    <property type="taxonomic scope" value="Bacteria"/>
</dbReference>
<accession>A0A084ZUE1</accession>
<dbReference type="EMBL" id="JMTB01000105">
    <property type="protein sequence ID" value="KFC01086.1"/>
    <property type="molecule type" value="Genomic_DNA"/>
</dbReference>
<sequence>MHVNSIKLTTEISDPEFVAISLQARKAERANLLGLLRTRISLLKTETSTPDEIYAAIDAWIDNRELSL</sequence>
<gene>
    <name evidence="1" type="ORF">GTGU_03603</name>
</gene>
<name>A0A084ZUE1_9ENTR</name>
<dbReference type="Proteomes" id="UP000028630">
    <property type="component" value="Unassembled WGS sequence"/>
</dbReference>
<protein>
    <submittedName>
        <fullName evidence="1">Uncharacterized protein</fullName>
    </submittedName>
</protein>
<proteinExistence type="predicted"/>